<protein>
    <recommendedName>
        <fullName evidence="3">cysteine desulfurase</fullName>
        <ecNumber evidence="3">2.8.1.7</ecNumber>
    </recommendedName>
</protein>
<keyword evidence="8" id="KW-0411">Iron-sulfur</keyword>
<dbReference type="InterPro" id="IPR016454">
    <property type="entry name" value="Cysteine_dSase"/>
</dbReference>
<dbReference type="GO" id="GO:0051536">
    <property type="term" value="F:iron-sulfur cluster binding"/>
    <property type="evidence" value="ECO:0007669"/>
    <property type="project" value="UniProtKB-KW"/>
</dbReference>
<dbReference type="FunFam" id="3.40.640.10:FF:000084">
    <property type="entry name" value="IscS-like cysteine desulfurase"/>
    <property type="match status" value="1"/>
</dbReference>
<feature type="domain" description="Aminotransferase class V" evidence="11">
    <location>
        <begin position="12"/>
        <end position="393"/>
    </location>
</feature>
<evidence type="ECO:0000256" key="6">
    <source>
        <dbReference type="ARBA" id="ARBA00022898"/>
    </source>
</evidence>
<keyword evidence="4" id="KW-0808">Transferase</keyword>
<dbReference type="GO" id="GO:0046872">
    <property type="term" value="F:metal ion binding"/>
    <property type="evidence" value="ECO:0007669"/>
    <property type="project" value="UniProtKB-KW"/>
</dbReference>
<evidence type="ECO:0000256" key="1">
    <source>
        <dbReference type="ARBA" id="ARBA00001933"/>
    </source>
</evidence>
<dbReference type="SUPFAM" id="SSF53383">
    <property type="entry name" value="PLP-dependent transferases"/>
    <property type="match status" value="1"/>
</dbReference>
<dbReference type="EC" id="2.8.1.7" evidence="3"/>
<dbReference type="Pfam" id="PF00266">
    <property type="entry name" value="Aminotran_5"/>
    <property type="match status" value="1"/>
</dbReference>
<dbReference type="PROSITE" id="PS00595">
    <property type="entry name" value="AA_TRANSFER_CLASS_5"/>
    <property type="match status" value="1"/>
</dbReference>
<reference evidence="12" key="1">
    <citation type="journal article" date="2021" name="PeerJ">
        <title>Extensive microbial diversity within the chicken gut microbiome revealed by metagenomics and culture.</title>
        <authorList>
            <person name="Gilroy R."/>
            <person name="Ravi A."/>
            <person name="Getino M."/>
            <person name="Pursley I."/>
            <person name="Horton D.L."/>
            <person name="Alikhan N.F."/>
            <person name="Baker D."/>
            <person name="Gharbi K."/>
            <person name="Hall N."/>
            <person name="Watson M."/>
            <person name="Adriaenssens E.M."/>
            <person name="Foster-Nyarko E."/>
            <person name="Jarju S."/>
            <person name="Secka A."/>
            <person name="Antonio M."/>
            <person name="Oren A."/>
            <person name="Chaudhuri R.R."/>
            <person name="La Ragione R."/>
            <person name="Hildebrand F."/>
            <person name="Pallen M.J."/>
        </authorList>
    </citation>
    <scope>NUCLEOTIDE SEQUENCE</scope>
    <source>
        <strain evidence="12">ChiGjej2B2-7701</strain>
    </source>
</reference>
<gene>
    <name evidence="12" type="ORF">K8U80_11035</name>
</gene>
<accession>A0A921IQP9</accession>
<dbReference type="Gene3D" id="3.40.640.10">
    <property type="entry name" value="Type I PLP-dependent aspartate aminotransferase-like (Major domain)"/>
    <property type="match status" value="1"/>
</dbReference>
<dbReference type="AlphaFoldDB" id="A0A921IQP9"/>
<dbReference type="PANTHER" id="PTHR11601:SF34">
    <property type="entry name" value="CYSTEINE DESULFURASE"/>
    <property type="match status" value="1"/>
</dbReference>
<evidence type="ECO:0000256" key="2">
    <source>
        <dbReference type="ARBA" id="ARBA00006490"/>
    </source>
</evidence>
<dbReference type="Gene3D" id="1.10.260.50">
    <property type="match status" value="1"/>
</dbReference>
<evidence type="ECO:0000259" key="11">
    <source>
        <dbReference type="Pfam" id="PF00266"/>
    </source>
</evidence>
<evidence type="ECO:0000313" key="13">
    <source>
        <dbReference type="Proteomes" id="UP000746751"/>
    </source>
</evidence>
<dbReference type="InterPro" id="IPR015424">
    <property type="entry name" value="PyrdxlP-dep_Trfase"/>
</dbReference>
<evidence type="ECO:0000256" key="4">
    <source>
        <dbReference type="ARBA" id="ARBA00022679"/>
    </source>
</evidence>
<evidence type="ECO:0000256" key="3">
    <source>
        <dbReference type="ARBA" id="ARBA00012239"/>
    </source>
</evidence>
<sequence length="411" mass="44250">MTETTSGQLPYIYADNAATTPLSKRALDEMMPYLTTNFGNPGGIHRVAKEAACALGEARARMARQLGSAAEEIYFTSGGSESDMWAIQGATLRYRDRYGTEAPAYLITSSIEHHAVLHACRAMERFGVRTTILPVDRQGHVHPDDLRIALEAARVEARRAGCDAPGCALVSIMLANNEIGTIEDIPELARIAHEYGAPFHTDAVQAVGHIPVDVHELGIDALSLSAHKFHGPRGVGALYLKDGFSIPALIEGGGQERGERSGTENLAGIVGMAAALEECRDGLDERMGRISSLRDRLVSKLQDTVPDIYCTGDPVRRLPSIASFAIHDVDGELLVVLLDRSGVAAATGSACSTGSTEPSHVISAIGITDRRWSHGSLRLSLADDIRDEDIDTLCERVTRCIERARRISGTM</sequence>
<keyword evidence="5" id="KW-0479">Metal-binding</keyword>
<dbReference type="Gene3D" id="3.90.1150.10">
    <property type="entry name" value="Aspartate Aminotransferase, domain 1"/>
    <property type="match status" value="1"/>
</dbReference>
<dbReference type="PANTHER" id="PTHR11601">
    <property type="entry name" value="CYSTEINE DESULFURYLASE FAMILY MEMBER"/>
    <property type="match status" value="1"/>
</dbReference>
<evidence type="ECO:0000313" key="12">
    <source>
        <dbReference type="EMBL" id="HJG31910.1"/>
    </source>
</evidence>
<dbReference type="Proteomes" id="UP000746751">
    <property type="component" value="Unassembled WGS sequence"/>
</dbReference>
<evidence type="ECO:0000256" key="9">
    <source>
        <dbReference type="ARBA" id="ARBA00050776"/>
    </source>
</evidence>
<comment type="caution">
    <text evidence="12">The sequence shown here is derived from an EMBL/GenBank/DDBJ whole genome shotgun (WGS) entry which is preliminary data.</text>
</comment>
<evidence type="ECO:0000256" key="7">
    <source>
        <dbReference type="ARBA" id="ARBA00023004"/>
    </source>
</evidence>
<keyword evidence="7" id="KW-0408">Iron</keyword>
<dbReference type="InterPro" id="IPR015421">
    <property type="entry name" value="PyrdxlP-dep_Trfase_major"/>
</dbReference>
<evidence type="ECO:0000256" key="10">
    <source>
        <dbReference type="RuleBase" id="RU004504"/>
    </source>
</evidence>
<proteinExistence type="inferred from homology"/>
<dbReference type="InterPro" id="IPR015422">
    <property type="entry name" value="PyrdxlP-dep_Trfase_small"/>
</dbReference>
<reference evidence="12" key="2">
    <citation type="submission" date="2021-09" db="EMBL/GenBank/DDBJ databases">
        <authorList>
            <person name="Gilroy R."/>
        </authorList>
    </citation>
    <scope>NUCLEOTIDE SEQUENCE</scope>
    <source>
        <strain evidence="12">ChiGjej2B2-7701</strain>
    </source>
</reference>
<evidence type="ECO:0000256" key="8">
    <source>
        <dbReference type="ARBA" id="ARBA00023014"/>
    </source>
</evidence>
<comment type="similarity">
    <text evidence="2">Belongs to the class-V pyridoxal-phosphate-dependent aminotransferase family. NifS/IscS subfamily.</text>
</comment>
<keyword evidence="6" id="KW-0663">Pyridoxal phosphate</keyword>
<organism evidence="12 13">
    <name type="scientific">Collinsella ihumii</name>
    <dbReference type="NCBI Taxonomy" id="1720204"/>
    <lineage>
        <taxon>Bacteria</taxon>
        <taxon>Bacillati</taxon>
        <taxon>Actinomycetota</taxon>
        <taxon>Coriobacteriia</taxon>
        <taxon>Coriobacteriales</taxon>
        <taxon>Coriobacteriaceae</taxon>
        <taxon>Collinsella</taxon>
    </lineage>
</organism>
<dbReference type="EMBL" id="DYVF01000069">
    <property type="protein sequence ID" value="HJG31910.1"/>
    <property type="molecule type" value="Genomic_DNA"/>
</dbReference>
<name>A0A921IQP9_9ACTN</name>
<dbReference type="InterPro" id="IPR020578">
    <property type="entry name" value="Aminotrans_V_PyrdxlP_BS"/>
</dbReference>
<dbReference type="PIRSF" id="PIRSF005572">
    <property type="entry name" value="NifS"/>
    <property type="match status" value="1"/>
</dbReference>
<dbReference type="InterPro" id="IPR000192">
    <property type="entry name" value="Aminotrans_V_dom"/>
</dbReference>
<comment type="catalytic activity">
    <reaction evidence="9">
        <text>(sulfur carrier)-H + L-cysteine = (sulfur carrier)-SH + L-alanine</text>
        <dbReference type="Rhea" id="RHEA:43892"/>
        <dbReference type="Rhea" id="RHEA-COMP:14737"/>
        <dbReference type="Rhea" id="RHEA-COMP:14739"/>
        <dbReference type="ChEBI" id="CHEBI:29917"/>
        <dbReference type="ChEBI" id="CHEBI:35235"/>
        <dbReference type="ChEBI" id="CHEBI:57972"/>
        <dbReference type="ChEBI" id="CHEBI:64428"/>
        <dbReference type="EC" id="2.8.1.7"/>
    </reaction>
</comment>
<comment type="cofactor">
    <cofactor evidence="1 10">
        <name>pyridoxal 5'-phosphate</name>
        <dbReference type="ChEBI" id="CHEBI:597326"/>
    </cofactor>
</comment>
<dbReference type="GO" id="GO:0031071">
    <property type="term" value="F:cysteine desulfurase activity"/>
    <property type="evidence" value="ECO:0007669"/>
    <property type="project" value="UniProtKB-EC"/>
</dbReference>
<evidence type="ECO:0000256" key="5">
    <source>
        <dbReference type="ARBA" id="ARBA00022723"/>
    </source>
</evidence>